<proteinExistence type="predicted"/>
<keyword evidence="3" id="KW-1185">Reference proteome</keyword>
<keyword evidence="1" id="KW-1277">Toxin-antitoxin system</keyword>
<dbReference type="AlphaFoldDB" id="A0A7K0C9T5"/>
<name>A0A7K0C9T5_9ACTN</name>
<protein>
    <submittedName>
        <fullName evidence="2">Uncharacterized protein</fullName>
    </submittedName>
</protein>
<dbReference type="EMBL" id="WEGJ01000001">
    <property type="protein sequence ID" value="MQY10209.1"/>
    <property type="molecule type" value="Genomic_DNA"/>
</dbReference>
<gene>
    <name evidence="2" type="ORF">SRB5_03160</name>
</gene>
<reference evidence="2 3" key="1">
    <citation type="submission" date="2019-10" db="EMBL/GenBank/DDBJ databases">
        <title>Streptomyces smaragdinus sp. nov. and Streptomyces fabii sp. nov., isolated from the gut of fungus growing-termite Macrotermes natalensis.</title>
        <authorList>
            <person name="Schwitalla J."/>
            <person name="Benndorf R."/>
            <person name="Martin K."/>
            <person name="De Beer W."/>
            <person name="Kaster A.-K."/>
            <person name="Vollmers J."/>
            <person name="Poulsen M."/>
            <person name="Beemelmanns C."/>
        </authorList>
    </citation>
    <scope>NUCLEOTIDE SEQUENCE [LARGE SCALE GENOMIC DNA]</scope>
    <source>
        <strain evidence="2 3">RB5</strain>
    </source>
</reference>
<evidence type="ECO:0000313" key="3">
    <source>
        <dbReference type="Proteomes" id="UP000466345"/>
    </source>
</evidence>
<dbReference type="Pfam" id="PF07362">
    <property type="entry name" value="CcdA"/>
    <property type="match status" value="1"/>
</dbReference>
<accession>A0A7K0C9T5</accession>
<evidence type="ECO:0000313" key="2">
    <source>
        <dbReference type="EMBL" id="MQY10209.1"/>
    </source>
</evidence>
<evidence type="ECO:0000256" key="1">
    <source>
        <dbReference type="ARBA" id="ARBA00022649"/>
    </source>
</evidence>
<sequence length="94" mass="10160">MATEPGGTPPTMRITTSYIGMLQRMTTRTRTTVSLPADLLAHARAASGGNLSAYIEQALRAQQLRDATPAVRAWREQAAQDTEELADLFGEDVA</sequence>
<organism evidence="2 3">
    <name type="scientific">Streptomyces smaragdinus</name>
    <dbReference type="NCBI Taxonomy" id="2585196"/>
    <lineage>
        <taxon>Bacteria</taxon>
        <taxon>Bacillati</taxon>
        <taxon>Actinomycetota</taxon>
        <taxon>Actinomycetes</taxon>
        <taxon>Kitasatosporales</taxon>
        <taxon>Streptomycetaceae</taxon>
        <taxon>Streptomyces</taxon>
    </lineage>
</organism>
<dbReference type="Proteomes" id="UP000466345">
    <property type="component" value="Unassembled WGS sequence"/>
</dbReference>
<dbReference type="InterPro" id="IPR009956">
    <property type="entry name" value="Post-segregation_anti-tox_CcdA"/>
</dbReference>
<comment type="caution">
    <text evidence="2">The sequence shown here is derived from an EMBL/GenBank/DDBJ whole genome shotgun (WGS) entry which is preliminary data.</text>
</comment>